<organism evidence="2 3">
    <name type="scientific">Geodia barretti</name>
    <name type="common">Barrett's horny sponge</name>
    <dbReference type="NCBI Taxonomy" id="519541"/>
    <lineage>
        <taxon>Eukaryota</taxon>
        <taxon>Metazoa</taxon>
        <taxon>Porifera</taxon>
        <taxon>Demospongiae</taxon>
        <taxon>Heteroscleromorpha</taxon>
        <taxon>Tetractinellida</taxon>
        <taxon>Astrophorina</taxon>
        <taxon>Geodiidae</taxon>
        <taxon>Geodia</taxon>
    </lineage>
</organism>
<evidence type="ECO:0000313" key="2">
    <source>
        <dbReference type="EMBL" id="CAI8026429.1"/>
    </source>
</evidence>
<keyword evidence="3" id="KW-1185">Reference proteome</keyword>
<feature type="signal peptide" evidence="1">
    <location>
        <begin position="1"/>
        <end position="20"/>
    </location>
</feature>
<keyword evidence="1" id="KW-0732">Signal</keyword>
<reference evidence="2" key="1">
    <citation type="submission" date="2023-03" db="EMBL/GenBank/DDBJ databases">
        <authorList>
            <person name="Steffen K."/>
            <person name="Cardenas P."/>
        </authorList>
    </citation>
    <scope>NUCLEOTIDE SEQUENCE</scope>
</reference>
<sequence>MIAALLVGVLLSAQLSRYHALPDCCALGFGDIQPKNDSDSSVCVRNAEDCCTPTYLNRLSHIVQSELDEYIPTEFRDGIDSTLSKVDKLIGYFSEHFFERDIIHVLVATSTSQISNESENNLTDIFSGGIADNAVCETIRSKFTRLVVKITEAYYSGEDISEEDRQCISRATRSKIDDDSLVQVSSGLVELFNYTLPAVQKIRDFIESQTNRTEGANVSTACVNGFIEAAFCRQCVERTPPICVLTCNALVRGCYSPYYTLLNGQFQELWTEIKRLTLDINSTVHRVLHHTSKLGELSKLLADIESNCGLTTGGDKTTRKEKSSVGIPLPVLEQLMDITGPFTYSEGDLKICRVKTDDNTCSEATEGPQGLQCNIQDEAQLKNGTYTSDPGKLELTTSECDCFDGTGFTSDDETMQTFEENDIHDQGANPVFQPPLDVRDLERQLSEIERQQGNPVRDFLSSPAYTELSKPQETADGGSICTAGPTVATEAGSMTVASLTALLLAFFVAIFTS</sequence>
<protein>
    <submittedName>
        <fullName evidence="2">Uncharacterized protein</fullName>
    </submittedName>
</protein>
<feature type="chain" id="PRO_5041359838" evidence="1">
    <location>
        <begin position="21"/>
        <end position="513"/>
    </location>
</feature>
<evidence type="ECO:0000313" key="3">
    <source>
        <dbReference type="Proteomes" id="UP001174909"/>
    </source>
</evidence>
<proteinExistence type="predicted"/>
<evidence type="ECO:0000256" key="1">
    <source>
        <dbReference type="SAM" id="SignalP"/>
    </source>
</evidence>
<dbReference type="AlphaFoldDB" id="A0AA35SB48"/>
<accession>A0AA35SB48</accession>
<gene>
    <name evidence="2" type="ORF">GBAR_LOCUS15181</name>
</gene>
<dbReference type="EMBL" id="CASHTH010002213">
    <property type="protein sequence ID" value="CAI8026429.1"/>
    <property type="molecule type" value="Genomic_DNA"/>
</dbReference>
<comment type="caution">
    <text evidence="2">The sequence shown here is derived from an EMBL/GenBank/DDBJ whole genome shotgun (WGS) entry which is preliminary data.</text>
</comment>
<dbReference type="Proteomes" id="UP001174909">
    <property type="component" value="Unassembled WGS sequence"/>
</dbReference>
<name>A0AA35SB48_GEOBA</name>